<dbReference type="GO" id="GO:0004672">
    <property type="term" value="F:protein kinase activity"/>
    <property type="evidence" value="ECO:0007669"/>
    <property type="project" value="InterPro"/>
</dbReference>
<feature type="domain" description="Protein kinase" evidence="1">
    <location>
        <begin position="1"/>
        <end position="160"/>
    </location>
</feature>
<proteinExistence type="predicted"/>
<keyword evidence="2" id="KW-0472">Membrane</keyword>
<feature type="non-terminal residue" evidence="2">
    <location>
        <position position="1"/>
    </location>
</feature>
<keyword evidence="2" id="KW-0808">Transferase</keyword>
<dbReference type="Gene3D" id="1.10.510.10">
    <property type="entry name" value="Transferase(Phosphotransferase) domain 1"/>
    <property type="match status" value="2"/>
</dbReference>
<dbReference type="EMBL" id="BKCJ010003135">
    <property type="protein sequence ID" value="GEU53188.1"/>
    <property type="molecule type" value="Genomic_DNA"/>
</dbReference>
<evidence type="ECO:0000313" key="2">
    <source>
        <dbReference type="EMBL" id="GEU53188.1"/>
    </source>
</evidence>
<dbReference type="PANTHER" id="PTHR45631">
    <property type="entry name" value="OS07G0107800 PROTEIN-RELATED"/>
    <property type="match status" value="1"/>
</dbReference>
<dbReference type="SUPFAM" id="SSF56112">
    <property type="entry name" value="Protein kinase-like (PK-like)"/>
    <property type="match status" value="1"/>
</dbReference>
<dbReference type="PROSITE" id="PS50011">
    <property type="entry name" value="PROTEIN_KINASE_DOM"/>
    <property type="match status" value="1"/>
</dbReference>
<name>A0A6L2KUR4_TANCI</name>
<dbReference type="PANTHER" id="PTHR45631:SF202">
    <property type="entry name" value="SENESCENCE-INDUCED RECEPTOR-LIKE SERINE_THREONINE-PROTEIN KINASE"/>
    <property type="match status" value="1"/>
</dbReference>
<dbReference type="InterPro" id="IPR011009">
    <property type="entry name" value="Kinase-like_dom_sf"/>
</dbReference>
<dbReference type="AlphaFoldDB" id="A0A6L2KUR4"/>
<dbReference type="GO" id="GO:0005524">
    <property type="term" value="F:ATP binding"/>
    <property type="evidence" value="ECO:0007669"/>
    <property type="project" value="InterPro"/>
</dbReference>
<protein>
    <submittedName>
        <fullName evidence="2">Leucine-rich repeat transmembrane protein kinase protein</fullName>
    </submittedName>
</protein>
<accession>A0A6L2KUR4</accession>
<comment type="caution">
    <text evidence="2">The sequence shown here is derived from an EMBL/GenBank/DDBJ whole genome shotgun (WGS) entry which is preliminary data.</text>
</comment>
<reference evidence="2" key="1">
    <citation type="journal article" date="2019" name="Sci. Rep.">
        <title>Draft genome of Tanacetum cinerariifolium, the natural source of mosquito coil.</title>
        <authorList>
            <person name="Yamashiro T."/>
            <person name="Shiraishi A."/>
            <person name="Satake H."/>
            <person name="Nakayama K."/>
        </authorList>
    </citation>
    <scope>NUCLEOTIDE SEQUENCE</scope>
</reference>
<keyword evidence="2" id="KW-0812">Transmembrane</keyword>
<dbReference type="InterPro" id="IPR000719">
    <property type="entry name" value="Prot_kinase_dom"/>
</dbReference>
<sequence length="160" mass="18042">LQIGCDAAHELECLHHGCKPGIVHRDIKCTNNMNGTFQAKLADFGLSKVLPTEGQPAITRYENENIQIIRWVNLMLADGNVKIIVDPRLIGDFDINSAWKLVELAMACVDQIPSKRPTMYQVATELNDCFVMERARQETEPKKLFLMSLNLDSTYGPNPR</sequence>
<gene>
    <name evidence="2" type="ORF">Tci_025166</name>
</gene>
<keyword evidence="2" id="KW-0418">Kinase</keyword>
<evidence type="ECO:0000259" key="1">
    <source>
        <dbReference type="PROSITE" id="PS50011"/>
    </source>
</evidence>
<organism evidence="2">
    <name type="scientific">Tanacetum cinerariifolium</name>
    <name type="common">Dalmatian daisy</name>
    <name type="synonym">Chrysanthemum cinerariifolium</name>
    <dbReference type="NCBI Taxonomy" id="118510"/>
    <lineage>
        <taxon>Eukaryota</taxon>
        <taxon>Viridiplantae</taxon>
        <taxon>Streptophyta</taxon>
        <taxon>Embryophyta</taxon>
        <taxon>Tracheophyta</taxon>
        <taxon>Spermatophyta</taxon>
        <taxon>Magnoliopsida</taxon>
        <taxon>eudicotyledons</taxon>
        <taxon>Gunneridae</taxon>
        <taxon>Pentapetalae</taxon>
        <taxon>asterids</taxon>
        <taxon>campanulids</taxon>
        <taxon>Asterales</taxon>
        <taxon>Asteraceae</taxon>
        <taxon>Asteroideae</taxon>
        <taxon>Anthemideae</taxon>
        <taxon>Anthemidinae</taxon>
        <taxon>Tanacetum</taxon>
    </lineage>
</organism>